<protein>
    <submittedName>
        <fullName evidence="2">Uncharacterized protein</fullName>
    </submittedName>
</protein>
<evidence type="ECO:0000256" key="1">
    <source>
        <dbReference type="SAM" id="MobiDB-lite"/>
    </source>
</evidence>
<proteinExistence type="predicted"/>
<organism evidence="2 3">
    <name type="scientific">Methylorubrum extorquens</name>
    <name type="common">Methylobacterium dichloromethanicum</name>
    <name type="synonym">Methylobacterium extorquens</name>
    <dbReference type="NCBI Taxonomy" id="408"/>
    <lineage>
        <taxon>Bacteria</taxon>
        <taxon>Pseudomonadati</taxon>
        <taxon>Pseudomonadota</taxon>
        <taxon>Alphaproteobacteria</taxon>
        <taxon>Hyphomicrobiales</taxon>
        <taxon>Methylobacteriaceae</taxon>
        <taxon>Methylorubrum</taxon>
    </lineage>
</organism>
<sequence>MRIHRTQAKGRPEPDPIAGRAAHRFADAKRCLTPYAFICQAWTKEPKRFRLDPSHHIRGPLHRERPTEMPA</sequence>
<reference evidence="3" key="1">
    <citation type="submission" date="2017-10" db="EMBL/GenBank/DDBJ databases">
        <authorList>
            <person name="Regsiter A."/>
            <person name="William W."/>
        </authorList>
    </citation>
    <scope>NUCLEOTIDE SEQUENCE [LARGE SCALE GENOMIC DNA]</scope>
</reference>
<gene>
    <name evidence="2" type="ORF">TK0001_4762</name>
</gene>
<evidence type="ECO:0000313" key="2">
    <source>
        <dbReference type="EMBL" id="SOR31347.1"/>
    </source>
</evidence>
<dbReference type="Proteomes" id="UP000233769">
    <property type="component" value="Chromosome tk0001"/>
</dbReference>
<accession>A0A2N9AVJ1</accession>
<dbReference type="AlphaFoldDB" id="A0A2N9AVJ1"/>
<feature type="region of interest" description="Disordered" evidence="1">
    <location>
        <begin position="51"/>
        <end position="71"/>
    </location>
</feature>
<dbReference type="EMBL" id="LT962688">
    <property type="protein sequence ID" value="SOR31347.1"/>
    <property type="molecule type" value="Genomic_DNA"/>
</dbReference>
<evidence type="ECO:0000313" key="3">
    <source>
        <dbReference type="Proteomes" id="UP000233769"/>
    </source>
</evidence>
<name>A0A2N9AVJ1_METEX</name>